<dbReference type="NCBIfam" id="TIGR01200">
    <property type="entry name" value="GLPGLI"/>
    <property type="match status" value="1"/>
</dbReference>
<keyword evidence="3" id="KW-1185">Reference proteome</keyword>
<accession>A0A1I1EMQ3</accession>
<evidence type="ECO:0000313" key="3">
    <source>
        <dbReference type="Proteomes" id="UP000199438"/>
    </source>
</evidence>
<dbReference type="Pfam" id="PF09697">
    <property type="entry name" value="Porph_ging"/>
    <property type="match status" value="1"/>
</dbReference>
<keyword evidence="1" id="KW-0732">Signal</keyword>
<evidence type="ECO:0000313" key="2">
    <source>
        <dbReference type="EMBL" id="SFB87932.1"/>
    </source>
</evidence>
<name>A0A1I1EMQ3_9FLAO</name>
<organism evidence="2 3">
    <name type="scientific">Zunongwangia mangrovi</name>
    <dbReference type="NCBI Taxonomy" id="1334022"/>
    <lineage>
        <taxon>Bacteria</taxon>
        <taxon>Pseudomonadati</taxon>
        <taxon>Bacteroidota</taxon>
        <taxon>Flavobacteriia</taxon>
        <taxon>Flavobacteriales</taxon>
        <taxon>Flavobacteriaceae</taxon>
        <taxon>Zunongwangia</taxon>
    </lineage>
</organism>
<dbReference type="InterPro" id="IPR005901">
    <property type="entry name" value="GLPGLI"/>
</dbReference>
<feature type="signal peptide" evidence="1">
    <location>
        <begin position="1"/>
        <end position="18"/>
    </location>
</feature>
<gene>
    <name evidence="2" type="ORF">SAMN04487907_1011014</name>
</gene>
<feature type="chain" id="PRO_5011469483" evidence="1">
    <location>
        <begin position="19"/>
        <end position="263"/>
    </location>
</feature>
<dbReference type="RefSeq" id="WP_092540253.1">
    <property type="nucleotide sequence ID" value="NZ_FOKV01000001.1"/>
</dbReference>
<dbReference type="AlphaFoldDB" id="A0A1I1EMQ3"/>
<dbReference type="OrthoDB" id="1440774at2"/>
<reference evidence="3" key="1">
    <citation type="submission" date="2016-10" db="EMBL/GenBank/DDBJ databases">
        <authorList>
            <person name="Varghese N."/>
            <person name="Submissions S."/>
        </authorList>
    </citation>
    <scope>NUCLEOTIDE SEQUENCE [LARGE SCALE GENOMIC DNA]</scope>
    <source>
        <strain evidence="3">DSM 24499</strain>
    </source>
</reference>
<dbReference type="STRING" id="1334022.SAMN04487907_1011014"/>
<dbReference type="Proteomes" id="UP000199438">
    <property type="component" value="Unassembled WGS sequence"/>
</dbReference>
<sequence>MKLKLLFLLIFFSFRISAQGTIKEKFDYEVIYKLSFKLDSTLVKPESEYMMLYLGKDYSYYISRAQNFADQIKVKGNSGSTSKNALTNFHYQILKEIKNDRLFYIHTIAADRFYFGQDKNLFNWQIETETKEIKGYKIQKAITSFAGRDYVAWFTPEVPISDGPYKFNGLPGLILEILDVESEWNFEFVGLKKLSPKQDFQLKFNQIIKTSPAELKATNLRYLKDPFTYVNDPNITISPEVHKKYIEAFTKMLEKENNPIELE</sequence>
<protein>
    <submittedName>
        <fullName evidence="2">GLPGLI family protein</fullName>
    </submittedName>
</protein>
<dbReference type="EMBL" id="FOKV01000001">
    <property type="protein sequence ID" value="SFB87932.1"/>
    <property type="molecule type" value="Genomic_DNA"/>
</dbReference>
<evidence type="ECO:0000256" key="1">
    <source>
        <dbReference type="SAM" id="SignalP"/>
    </source>
</evidence>
<proteinExistence type="predicted"/>